<dbReference type="AlphaFoldDB" id="A0A1U9JT25"/>
<accession>A0A1U9JT25</accession>
<name>A0A1U9JT25_9HYPH</name>
<dbReference type="Proteomes" id="UP000188912">
    <property type="component" value="Chromosome"/>
</dbReference>
<protein>
    <recommendedName>
        <fullName evidence="4">Phage infection protein</fullName>
    </recommendedName>
</protein>
<evidence type="ECO:0000313" key="3">
    <source>
        <dbReference type="Proteomes" id="UP000188912"/>
    </source>
</evidence>
<dbReference type="EMBL" id="CP017315">
    <property type="protein sequence ID" value="AQS41021.1"/>
    <property type="molecule type" value="Genomic_DNA"/>
</dbReference>
<sequence>MQSIEIKLEHCYGITALCHSFSFKNKRQNVVYAPNGVMKSSLALTFKDVSEGKESCDRIHKNRETRRSILDENKNELTQESIFVVEPYREDYKSNRMSTLLANNQLRDRYDNIRREIDEKKDILISNLKPVSGLKNGIEEILANDVTNDPTEFFTALRRLKTEVDEGAHSTLADLRYAAIFSTKVVAQLESKEFRSDIEKYMRIYDTLITKSTFFRKGAFNHNDAAAVAKSLEINGFFKADHSVYVNNKNIRQEIKNKADLERVIQEEKDEILGDKELKAQFEKIDKLLTRNADMKDFRAYLTENEKLIPELSNPDRLRQRLWIAYLSNCRDILNDALDTYEQGREELERIITEAKNEGTHWAEVLKEFNDRFSVPFVVTMENQHDVILKADAPSIRFRFKGHNDTEVPVAENDLIQVLSNGERRALYLLNIIFEVIARREEKIETLFIFDDIADSFDYKNKYAIIEYLRDITKIEFFYQIILTHNYDFYRTISKRLDLGRNNKFHALRNDKSIQIRQEKYQNNPFTHWKNELPNGKHDDFLLAMIPFVRNIAEFSGQKDIESKLTKYLHVKSGSQDLTIGDLEALFKKVITFNPELSLPNGNKKIFELLFERADQICTLTEEKIELETKIVLAMAIRLRAELFMIGKINDENFLTNILNTQTFKLFEKVKETTDIDPETLKYLEQVILMTPENIHINSFMYEPILDMSNHHLKRLYKKIKTLAP</sequence>
<evidence type="ECO:0000256" key="1">
    <source>
        <dbReference type="SAM" id="Coils"/>
    </source>
</evidence>
<reference evidence="2 3" key="1">
    <citation type="journal article" date="2010" name="Science">
        <title>Genomic comparison of the ants Camponotus floridanus and Harpegnathos saltator.</title>
        <authorList>
            <person name="Bonasio R."/>
            <person name="Zhang G."/>
            <person name="Ye C."/>
            <person name="Mutti N.S."/>
            <person name="Fang X."/>
            <person name="Qin N."/>
            <person name="Donahue G."/>
            <person name="Yang P."/>
            <person name="Li Q."/>
            <person name="Li C."/>
            <person name="Zhang P."/>
            <person name="Huang Z."/>
            <person name="Berger S.L."/>
            <person name="Reinberg D."/>
            <person name="Wang J."/>
            <person name="Liebig J."/>
        </authorList>
    </citation>
    <scope>NUCLEOTIDE SEQUENCE [LARGE SCALE GENOMIC DNA]</scope>
    <source>
        <strain evidence="2 3">Hsal</strain>
    </source>
</reference>
<proteinExistence type="predicted"/>
<keyword evidence="3" id="KW-1185">Reference proteome</keyword>
<evidence type="ECO:0008006" key="4">
    <source>
        <dbReference type="Google" id="ProtNLM"/>
    </source>
</evidence>
<gene>
    <name evidence="2" type="ORF">BHV28_03050</name>
</gene>
<dbReference type="KEGG" id="thd:BHV28_03050"/>
<evidence type="ECO:0000313" key="2">
    <source>
        <dbReference type="EMBL" id="AQS41021.1"/>
    </source>
</evidence>
<keyword evidence="1" id="KW-0175">Coiled coil</keyword>
<feature type="coiled-coil region" evidence="1">
    <location>
        <begin position="331"/>
        <end position="358"/>
    </location>
</feature>
<organism evidence="2 3">
    <name type="scientific">Candidatus Tokpelaia hoelldobleri</name>
    <dbReference type="NCBI Taxonomy" id="1902579"/>
    <lineage>
        <taxon>Bacteria</taxon>
        <taxon>Pseudomonadati</taxon>
        <taxon>Pseudomonadota</taxon>
        <taxon>Alphaproteobacteria</taxon>
        <taxon>Hyphomicrobiales</taxon>
        <taxon>Candidatus Tokpelaia</taxon>
    </lineage>
</organism>
<dbReference type="Gene3D" id="3.40.50.300">
    <property type="entry name" value="P-loop containing nucleotide triphosphate hydrolases"/>
    <property type="match status" value="1"/>
</dbReference>
<reference evidence="2 3" key="2">
    <citation type="journal article" date="2016" name="Sci. Rep.">
        <title>The genome of Rhizobiales bacteria in predatory ants reveals urease gene functions but no genes for nitrogen fixation.</title>
        <authorList>
            <person name="Neuvonen M.M."/>
            <person name="Tamarit D."/>
            <person name="Naslund K."/>
            <person name="Liebig J."/>
            <person name="Feldhaar H."/>
            <person name="Moran N.A."/>
            <person name="Guy L."/>
            <person name="Andersson S.G."/>
        </authorList>
    </citation>
    <scope>NUCLEOTIDE SEQUENCE [LARGE SCALE GENOMIC DNA]</scope>
    <source>
        <strain evidence="2 3">Hsal</strain>
    </source>
</reference>
<dbReference type="InterPro" id="IPR027417">
    <property type="entry name" value="P-loop_NTPase"/>
</dbReference>
<dbReference type="SUPFAM" id="SSF52540">
    <property type="entry name" value="P-loop containing nucleoside triphosphate hydrolases"/>
    <property type="match status" value="1"/>
</dbReference>